<evidence type="ECO:0000256" key="3">
    <source>
        <dbReference type="ARBA" id="ARBA00023295"/>
    </source>
</evidence>
<evidence type="ECO:0000256" key="2">
    <source>
        <dbReference type="ARBA" id="ARBA00022801"/>
    </source>
</evidence>
<dbReference type="Gene3D" id="2.60.120.260">
    <property type="entry name" value="Galactose-binding domain-like"/>
    <property type="match status" value="1"/>
</dbReference>
<keyword evidence="3 4" id="KW-0326">Glycosidase</keyword>
<dbReference type="SUPFAM" id="SSF75005">
    <property type="entry name" value="Arabinanase/levansucrase/invertase"/>
    <property type="match status" value="1"/>
</dbReference>
<accession>A0ABU3GYR6</accession>
<dbReference type="Pfam" id="PF04616">
    <property type="entry name" value="Glyco_hydro_43"/>
    <property type="match status" value="1"/>
</dbReference>
<evidence type="ECO:0008006" key="7">
    <source>
        <dbReference type="Google" id="ProtNLM"/>
    </source>
</evidence>
<name>A0ABU3GYR6_9SPHI</name>
<organism evidence="5 6">
    <name type="scientific">Mucilaginibacter terrae</name>
    <dbReference type="NCBI Taxonomy" id="1955052"/>
    <lineage>
        <taxon>Bacteria</taxon>
        <taxon>Pseudomonadati</taxon>
        <taxon>Bacteroidota</taxon>
        <taxon>Sphingobacteriia</taxon>
        <taxon>Sphingobacteriales</taxon>
        <taxon>Sphingobacteriaceae</taxon>
        <taxon>Mucilaginibacter</taxon>
    </lineage>
</organism>
<dbReference type="CDD" id="cd18823">
    <property type="entry name" value="GH43_RcAra43A-like"/>
    <property type="match status" value="1"/>
</dbReference>
<evidence type="ECO:0000313" key="6">
    <source>
        <dbReference type="Proteomes" id="UP001258315"/>
    </source>
</evidence>
<dbReference type="Gene3D" id="2.115.10.20">
    <property type="entry name" value="Glycosyl hydrolase domain, family 43"/>
    <property type="match status" value="1"/>
</dbReference>
<keyword evidence="2 4" id="KW-0378">Hydrolase</keyword>
<dbReference type="PANTHER" id="PTHR22925">
    <property type="entry name" value="GLYCOSYL HYDROLASE 43 FAMILY MEMBER"/>
    <property type="match status" value="1"/>
</dbReference>
<dbReference type="PANTHER" id="PTHR22925:SF3">
    <property type="entry name" value="GLYCOSYL HYDROLASE FAMILY PROTEIN 43"/>
    <property type="match status" value="1"/>
</dbReference>
<comment type="similarity">
    <text evidence="1 4">Belongs to the glycosyl hydrolase 43 family.</text>
</comment>
<evidence type="ECO:0000256" key="1">
    <source>
        <dbReference type="ARBA" id="ARBA00009865"/>
    </source>
</evidence>
<gene>
    <name evidence="5" type="ORF">QE417_003986</name>
</gene>
<evidence type="ECO:0000256" key="4">
    <source>
        <dbReference type="RuleBase" id="RU361187"/>
    </source>
</evidence>
<evidence type="ECO:0000313" key="5">
    <source>
        <dbReference type="EMBL" id="MDT3404914.1"/>
    </source>
</evidence>
<reference evidence="6" key="1">
    <citation type="submission" date="2023-07" db="EMBL/GenBank/DDBJ databases">
        <title>Functional and genomic diversity of the sorghum phyllosphere microbiome.</title>
        <authorList>
            <person name="Shade A."/>
        </authorList>
    </citation>
    <scope>NUCLEOTIDE SEQUENCE [LARGE SCALE GENOMIC DNA]</scope>
    <source>
        <strain evidence="6">SORGH_AS_0422</strain>
    </source>
</reference>
<dbReference type="EMBL" id="JAVLVU010000001">
    <property type="protein sequence ID" value="MDT3404914.1"/>
    <property type="molecule type" value="Genomic_DNA"/>
</dbReference>
<sequence>MNTSVNFKLKYLRHGIFFILNVALTILEVVPGNAQPLNIKNDVFWNTRGGQPIYSQGGGIFRFKAPATATEKFYWYGVHYKGAEIYRESPNKTVPGSGFESVTCYTSTDMVNWTFESDALTKTDATQYGRGGWIGRLGVAYVKKLNKYAMLVQHGSEVLIAVSEHPAGPFKWHQKISMLDRIGTSNTGDQTVFTDEDTGRSYLVYSYGKGRNKIYISEIGVKNGKVDLLDCIKIFEGAGREGNCMFKYKGKYYMAASNLYGWDASLAYYLVADHINGPYKPKNDMLVMDGSNKDYAHVTQTGFFVTLKGTKQETVIYCGDRWSDFAGNGLGYNQWVPLSFNGDRPFFNSLGSWDLNAKTGEWNVASDNNFVLNGSFEADRKKMPSPVKPVQTFLMGWETVVVKGNKVSLDSTTSPTLNHTNSEEERKIVIGERSLHISDSVPFERKVYQTISSTPYVKLKNGLYTLKAFLRCSKGFTKLEVYAESSGKRVAYPVKDEISEWKMIELKNIPVKNGKVEIGFAANGDAGASCQIDDVSLVLQ</sequence>
<keyword evidence="6" id="KW-1185">Reference proteome</keyword>
<dbReference type="InterPro" id="IPR023296">
    <property type="entry name" value="Glyco_hydro_beta-prop_sf"/>
</dbReference>
<proteinExistence type="inferred from homology"/>
<dbReference type="InterPro" id="IPR006710">
    <property type="entry name" value="Glyco_hydro_43"/>
</dbReference>
<protein>
    <recommendedName>
        <fullName evidence="7">Beta-xylosidase</fullName>
    </recommendedName>
</protein>
<comment type="caution">
    <text evidence="5">The sequence shown here is derived from an EMBL/GenBank/DDBJ whole genome shotgun (WGS) entry which is preliminary data.</text>
</comment>
<dbReference type="Proteomes" id="UP001258315">
    <property type="component" value="Unassembled WGS sequence"/>
</dbReference>